<dbReference type="PANTHER" id="PTHR34796">
    <property type="entry name" value="EXPRESSED PROTEIN"/>
    <property type="match status" value="1"/>
</dbReference>
<name>A0ABS2DQ72_9BACI</name>
<organism evidence="1 2">
    <name type="scientific">Bacillus suaedaesalsae</name>
    <dbReference type="NCBI Taxonomy" id="2810349"/>
    <lineage>
        <taxon>Bacteria</taxon>
        <taxon>Bacillati</taxon>
        <taxon>Bacillota</taxon>
        <taxon>Bacilli</taxon>
        <taxon>Bacillales</taxon>
        <taxon>Bacillaceae</taxon>
        <taxon>Bacillus</taxon>
    </lineage>
</organism>
<dbReference type="Proteomes" id="UP001518925">
    <property type="component" value="Unassembled WGS sequence"/>
</dbReference>
<dbReference type="PANTHER" id="PTHR34796:SF1">
    <property type="entry name" value="EXPRESSED PROTEIN"/>
    <property type="match status" value="1"/>
</dbReference>
<reference evidence="1 2" key="1">
    <citation type="submission" date="2021-02" db="EMBL/GenBank/DDBJ databases">
        <title>Bacillus sp. RD4P76, an endophyte from a halophyte.</title>
        <authorList>
            <person name="Sun J.-Q."/>
        </authorList>
    </citation>
    <scope>NUCLEOTIDE SEQUENCE [LARGE SCALE GENOMIC DNA]</scope>
    <source>
        <strain evidence="1 2">RD4P76</strain>
    </source>
</reference>
<sequence>MYPRAYIEYLVHFHGDRDYFECHEILEEYWKEDERGKRKEYWVAFIQVAVSLYHHRRSNFGGARRMMKNALSIFEKEKEAILKLGLDDVALLALIRKQMISQEKKEPYRSISLPIKDSLLLKLCLDLCSEKDITWLSDSDLNNELIVNKHKLRDRSDVIEEREQQKKMKQRKYNL</sequence>
<dbReference type="InterPro" id="IPR023203">
    <property type="entry name" value="TTHA0068_sf"/>
</dbReference>
<evidence type="ECO:0000313" key="2">
    <source>
        <dbReference type="Proteomes" id="UP001518925"/>
    </source>
</evidence>
<accession>A0ABS2DQ72</accession>
<dbReference type="Gene3D" id="1.10.3450.10">
    <property type="entry name" value="TTHA0068-like"/>
    <property type="match status" value="1"/>
</dbReference>
<dbReference type="RefSeq" id="WP_204205408.1">
    <property type="nucleotide sequence ID" value="NZ_JAFELM010000045.1"/>
</dbReference>
<evidence type="ECO:0000313" key="1">
    <source>
        <dbReference type="EMBL" id="MBM6619933.1"/>
    </source>
</evidence>
<comment type="caution">
    <text evidence="1">The sequence shown here is derived from an EMBL/GenBank/DDBJ whole genome shotgun (WGS) entry which is preliminary data.</text>
</comment>
<proteinExistence type="predicted"/>
<dbReference type="EMBL" id="JAFELM010000045">
    <property type="protein sequence ID" value="MBM6619933.1"/>
    <property type="molecule type" value="Genomic_DNA"/>
</dbReference>
<dbReference type="InterPro" id="IPR005500">
    <property type="entry name" value="DUF309"/>
</dbReference>
<protein>
    <submittedName>
        <fullName evidence="1">DUF309 domain-containing protein</fullName>
    </submittedName>
</protein>
<dbReference type="SUPFAM" id="SSF140663">
    <property type="entry name" value="TTHA0068-like"/>
    <property type="match status" value="1"/>
</dbReference>
<dbReference type="Pfam" id="PF03745">
    <property type="entry name" value="DUF309"/>
    <property type="match status" value="1"/>
</dbReference>
<gene>
    <name evidence="1" type="ORF">JR050_19905</name>
</gene>
<keyword evidence="2" id="KW-1185">Reference proteome</keyword>